<dbReference type="SUPFAM" id="SSF53448">
    <property type="entry name" value="Nucleotide-diphospho-sugar transferases"/>
    <property type="match status" value="1"/>
</dbReference>
<dbReference type="Gene3D" id="3.90.550.10">
    <property type="entry name" value="Spore Coat Polysaccharide Biosynthesis Protein SpsA, Chain A"/>
    <property type="match status" value="1"/>
</dbReference>
<comment type="caution">
    <text evidence="2">The sequence shown here is derived from an EMBL/GenBank/DDBJ whole genome shotgun (WGS) entry which is preliminary data.</text>
</comment>
<name>A0ABV5H921_9FLAO</name>
<keyword evidence="3" id="KW-1185">Reference proteome</keyword>
<feature type="domain" description="Glycosyltransferase 2-like" evidence="1">
    <location>
        <begin position="3"/>
        <end position="140"/>
    </location>
</feature>
<dbReference type="PANTHER" id="PTHR43685">
    <property type="entry name" value="GLYCOSYLTRANSFERASE"/>
    <property type="match status" value="1"/>
</dbReference>
<accession>A0ABV5H921</accession>
<dbReference type="PANTHER" id="PTHR43685:SF2">
    <property type="entry name" value="GLYCOSYLTRANSFERASE 2-LIKE DOMAIN-CONTAINING PROTEIN"/>
    <property type="match status" value="1"/>
</dbReference>
<evidence type="ECO:0000313" key="2">
    <source>
        <dbReference type="EMBL" id="MFB9108363.1"/>
    </source>
</evidence>
<dbReference type="InterPro" id="IPR029044">
    <property type="entry name" value="Nucleotide-diphossugar_trans"/>
</dbReference>
<organism evidence="2 3">
    <name type="scientific">Flavobacterium gyeonganense</name>
    <dbReference type="NCBI Taxonomy" id="1310418"/>
    <lineage>
        <taxon>Bacteria</taxon>
        <taxon>Pseudomonadati</taxon>
        <taxon>Bacteroidota</taxon>
        <taxon>Flavobacteriia</taxon>
        <taxon>Flavobacteriales</taxon>
        <taxon>Flavobacteriaceae</taxon>
        <taxon>Flavobacterium</taxon>
    </lineage>
</organism>
<dbReference type="InterPro" id="IPR001173">
    <property type="entry name" value="Glyco_trans_2-like"/>
</dbReference>
<dbReference type="Proteomes" id="UP001589562">
    <property type="component" value="Unassembled WGS sequence"/>
</dbReference>
<dbReference type="RefSeq" id="WP_278009108.1">
    <property type="nucleotide sequence ID" value="NZ_CP121112.1"/>
</dbReference>
<reference evidence="2 3" key="1">
    <citation type="submission" date="2024-09" db="EMBL/GenBank/DDBJ databases">
        <authorList>
            <person name="Sun Q."/>
            <person name="Mori K."/>
        </authorList>
    </citation>
    <scope>NUCLEOTIDE SEQUENCE [LARGE SCALE GENOMIC DNA]</scope>
    <source>
        <strain evidence="2 3">CECT 8365</strain>
    </source>
</reference>
<dbReference type="Pfam" id="PF00535">
    <property type="entry name" value="Glycos_transf_2"/>
    <property type="match status" value="1"/>
</dbReference>
<proteinExistence type="predicted"/>
<evidence type="ECO:0000259" key="1">
    <source>
        <dbReference type="Pfam" id="PF00535"/>
    </source>
</evidence>
<dbReference type="EMBL" id="JBHMFE010000011">
    <property type="protein sequence ID" value="MFB9108363.1"/>
    <property type="molecule type" value="Genomic_DNA"/>
</dbReference>
<protein>
    <submittedName>
        <fullName evidence="2">Glycosyltransferase family 2 protein</fullName>
    </submittedName>
</protein>
<dbReference type="InterPro" id="IPR050834">
    <property type="entry name" value="Glycosyltransf_2"/>
</dbReference>
<sequence>MLSILIPTYNYNVYNLVLELHKQCMELGIIFEIIVIDDGSNSQTNETNNQINLLKNSTFIPLNKNIGLSSNRNLLASNTNYENLLFIDGDSVIINPNYIKNYINAIQDFDIIYGGRVHPETVNSSKQKLRWKYGRMVEDKPAMQRNSALYKTLMFNNTLIKKSRFNEIKFDSNLTKYGHEDTLFAYHVSLLQFKVKHIDNAIEHGDIDESKVFISKIKNGLDNLISIDESNKIDPDFVKILKLYHFLKKYNLNFALNVFYKLLNKMIHRQLISKNPSLFLFNLYRIGYVCSLKK</sequence>
<evidence type="ECO:0000313" key="3">
    <source>
        <dbReference type="Proteomes" id="UP001589562"/>
    </source>
</evidence>
<gene>
    <name evidence="2" type="ORF">ACFFVK_07225</name>
</gene>